<evidence type="ECO:0000256" key="5">
    <source>
        <dbReference type="ARBA" id="ARBA00023002"/>
    </source>
</evidence>
<dbReference type="GO" id="GO:0004497">
    <property type="term" value="F:monooxygenase activity"/>
    <property type="evidence" value="ECO:0007669"/>
    <property type="project" value="UniProtKB-KW"/>
</dbReference>
<dbReference type="InterPro" id="IPR017972">
    <property type="entry name" value="Cyt_P450_CS"/>
</dbReference>
<gene>
    <name evidence="10" type="ORF">Bca52824_055390</name>
</gene>
<name>A0A8X7RBN7_BRACI</name>
<accession>A0A8X7RBN7</accession>
<dbReference type="PANTHER" id="PTHR47955">
    <property type="entry name" value="CYTOCHROME P450 FAMILY 71 PROTEIN"/>
    <property type="match status" value="1"/>
</dbReference>
<comment type="cofactor">
    <cofactor evidence="1 8">
        <name>heme</name>
        <dbReference type="ChEBI" id="CHEBI:30413"/>
    </cofactor>
</comment>
<evidence type="ECO:0000256" key="8">
    <source>
        <dbReference type="PIRSR" id="PIRSR602401-1"/>
    </source>
</evidence>
<dbReference type="CDD" id="cd11072">
    <property type="entry name" value="CYP71-like"/>
    <property type="match status" value="2"/>
</dbReference>
<sequence length="949" mass="108214">MSLWYIIVALVFFAIILIAKNTSKTKKNLPPGPPRLPIIGNLHQLGSQPHRSMFKLSHKYGSLMSLKFGSVSSVVASTPETVMDVLKTFDVDCCSRPYLTYPARISYNLNDLVFSPYNKYWREVRKMTVVELYTAKRVQSFRHVREEEVASFVDFIKQSASLESPVNFNQKLLKLSGSVICRVAFGINLKGSKLEKTYEQVIVEAFQVLGSFAAADYFPFFGKIIDRITGLHGKCEKVFEAIDSFFDQAIKHHLEDESIKDDMVELLLKMERGEVGLGEYQLTRNHTKGILLNILTAGIDTSAQTVTWVMTHLIANPSVMKKVQAEIREVIQNKDHITEDDIERLEYLKMVIKESFRITPLVPLLVPREASKDVKIAGYDIPKKTWIHVNIWAVHMNPSVWKDPEAFIPERFMDNEIDYRGANFELLPFGSGRRMCPGMGMGLALVHLTLINLLYRFDWNLPEGMKAGDVDLEESYGLVCPKKVPLELIPVLTQKTKKNLPPGPPGVPIIGNLHQLGSHPHRSLLKLSQKYGPLMSLKFGSVYTVVASTPETVKDVLKTFDVDCCSRPYLTYPARITYNLKDLSFSPYDKYWREVRKMTVVELYTAKRVQAFRHVREEEVSSFVDFIKQSASLENPVNFNKKLLELSGSVICKVGFGIKLKGSKLEKTYDQVIVQAFQVLGSFAAADYFPFFGKIIDRITGLHSKCERVFKTLDSFFDQAIKHHLDDESIKDDIVELLLKMERGENILIAGIDTSAQTVTWVMTHLITNPRVMKKVQAEVREVIQSKDHISEDDIKQLEYLKLVIKETFRITPLVPILIPREASKDLKIGGYDIPKKTWIRANIWAVHMNPSVWKDPEAFIPERFMDNEIDYRGLNFELLPFSSGRRMCPGMDMGLALVHLTLINLLYRFDWKLPDGMKAEDVDLGESYGLVCPKKIPLELIPVLTQWT</sequence>
<dbReference type="GO" id="GO:0020037">
    <property type="term" value="F:heme binding"/>
    <property type="evidence" value="ECO:0007669"/>
    <property type="project" value="InterPro"/>
</dbReference>
<keyword evidence="6 8" id="KW-0408">Iron</keyword>
<dbReference type="GO" id="GO:0016705">
    <property type="term" value="F:oxidoreductase activity, acting on paired donors, with incorporation or reduction of molecular oxygen"/>
    <property type="evidence" value="ECO:0007669"/>
    <property type="project" value="InterPro"/>
</dbReference>
<protein>
    <submittedName>
        <fullName evidence="10">Uncharacterized protein</fullName>
    </submittedName>
</protein>
<dbReference type="Gene3D" id="1.10.630.10">
    <property type="entry name" value="Cytochrome P450"/>
    <property type="match status" value="2"/>
</dbReference>
<evidence type="ECO:0000256" key="9">
    <source>
        <dbReference type="SAM" id="SignalP"/>
    </source>
</evidence>
<dbReference type="AlphaFoldDB" id="A0A8X7RBN7"/>
<evidence type="ECO:0000256" key="1">
    <source>
        <dbReference type="ARBA" id="ARBA00001971"/>
    </source>
</evidence>
<evidence type="ECO:0000256" key="6">
    <source>
        <dbReference type="ARBA" id="ARBA00023004"/>
    </source>
</evidence>
<dbReference type="PANTHER" id="PTHR47955:SF19">
    <property type="entry name" value="CYTOCHROME P450 71A9-LIKE ISOFORM X1"/>
    <property type="match status" value="1"/>
</dbReference>
<feature type="signal peptide" evidence="9">
    <location>
        <begin position="1"/>
        <end position="19"/>
    </location>
</feature>
<dbReference type="PRINTS" id="PR00385">
    <property type="entry name" value="P450"/>
</dbReference>
<feature type="binding site" description="axial binding residue" evidence="8">
    <location>
        <position position="436"/>
    </location>
    <ligand>
        <name>heme</name>
        <dbReference type="ChEBI" id="CHEBI:30413"/>
    </ligand>
    <ligandPart>
        <name>Fe</name>
        <dbReference type="ChEBI" id="CHEBI:18248"/>
    </ligandPart>
</feature>
<keyword evidence="5" id="KW-0560">Oxidoreductase</keyword>
<keyword evidence="9" id="KW-0732">Signal</keyword>
<dbReference type="InterPro" id="IPR001128">
    <property type="entry name" value="Cyt_P450"/>
</dbReference>
<evidence type="ECO:0000256" key="7">
    <source>
        <dbReference type="ARBA" id="ARBA00023033"/>
    </source>
</evidence>
<comment type="caution">
    <text evidence="10">The sequence shown here is derived from an EMBL/GenBank/DDBJ whole genome shotgun (WGS) entry which is preliminary data.</text>
</comment>
<comment type="similarity">
    <text evidence="2">Belongs to the cytochrome P450 family.</text>
</comment>
<evidence type="ECO:0000256" key="4">
    <source>
        <dbReference type="ARBA" id="ARBA00022723"/>
    </source>
</evidence>
<evidence type="ECO:0000256" key="2">
    <source>
        <dbReference type="ARBA" id="ARBA00010617"/>
    </source>
</evidence>
<evidence type="ECO:0000313" key="10">
    <source>
        <dbReference type="EMBL" id="KAG2284170.1"/>
    </source>
</evidence>
<evidence type="ECO:0000313" key="11">
    <source>
        <dbReference type="Proteomes" id="UP000886595"/>
    </source>
</evidence>
<dbReference type="GO" id="GO:0005506">
    <property type="term" value="F:iron ion binding"/>
    <property type="evidence" value="ECO:0007669"/>
    <property type="project" value="InterPro"/>
</dbReference>
<dbReference type="PRINTS" id="PR00463">
    <property type="entry name" value="EP450I"/>
</dbReference>
<dbReference type="OrthoDB" id="1470350at2759"/>
<dbReference type="Proteomes" id="UP000886595">
    <property type="component" value="Unassembled WGS sequence"/>
</dbReference>
<keyword evidence="7" id="KW-0503">Monooxygenase</keyword>
<reference evidence="10 11" key="1">
    <citation type="submission" date="2020-02" db="EMBL/GenBank/DDBJ databases">
        <authorList>
            <person name="Ma Q."/>
            <person name="Huang Y."/>
            <person name="Song X."/>
            <person name="Pei D."/>
        </authorList>
    </citation>
    <scope>NUCLEOTIDE SEQUENCE [LARGE SCALE GENOMIC DNA]</scope>
    <source>
        <strain evidence="10">Sxm20200214</strain>
        <tissue evidence="10">Leaf</tissue>
    </source>
</reference>
<organism evidence="10 11">
    <name type="scientific">Brassica carinata</name>
    <name type="common">Ethiopian mustard</name>
    <name type="synonym">Abyssinian cabbage</name>
    <dbReference type="NCBI Taxonomy" id="52824"/>
    <lineage>
        <taxon>Eukaryota</taxon>
        <taxon>Viridiplantae</taxon>
        <taxon>Streptophyta</taxon>
        <taxon>Embryophyta</taxon>
        <taxon>Tracheophyta</taxon>
        <taxon>Spermatophyta</taxon>
        <taxon>Magnoliopsida</taxon>
        <taxon>eudicotyledons</taxon>
        <taxon>Gunneridae</taxon>
        <taxon>Pentapetalae</taxon>
        <taxon>rosids</taxon>
        <taxon>malvids</taxon>
        <taxon>Brassicales</taxon>
        <taxon>Brassicaceae</taxon>
        <taxon>Brassiceae</taxon>
        <taxon>Brassica</taxon>
    </lineage>
</organism>
<dbReference type="InterPro" id="IPR002401">
    <property type="entry name" value="Cyt_P450_E_grp-I"/>
</dbReference>
<dbReference type="PROSITE" id="PS00086">
    <property type="entry name" value="CYTOCHROME_P450"/>
    <property type="match status" value="2"/>
</dbReference>
<feature type="chain" id="PRO_5036468433" evidence="9">
    <location>
        <begin position="20"/>
        <end position="949"/>
    </location>
</feature>
<keyword evidence="11" id="KW-1185">Reference proteome</keyword>
<dbReference type="SUPFAM" id="SSF48264">
    <property type="entry name" value="Cytochrome P450"/>
    <property type="match status" value="2"/>
</dbReference>
<dbReference type="Pfam" id="PF00067">
    <property type="entry name" value="p450"/>
    <property type="match status" value="2"/>
</dbReference>
<dbReference type="EMBL" id="JAAMPC010000011">
    <property type="protein sequence ID" value="KAG2284170.1"/>
    <property type="molecule type" value="Genomic_DNA"/>
</dbReference>
<evidence type="ECO:0000256" key="3">
    <source>
        <dbReference type="ARBA" id="ARBA00022617"/>
    </source>
</evidence>
<proteinExistence type="inferred from homology"/>
<dbReference type="FunFam" id="1.10.630.10:FF:000043">
    <property type="entry name" value="Cytochrome P450 99A2"/>
    <property type="match status" value="2"/>
</dbReference>
<dbReference type="InterPro" id="IPR036396">
    <property type="entry name" value="Cyt_P450_sf"/>
</dbReference>
<keyword evidence="3 8" id="KW-0349">Heme</keyword>
<keyword evidence="4 8" id="KW-0479">Metal-binding</keyword>